<evidence type="ECO:0000256" key="1">
    <source>
        <dbReference type="SAM" id="SignalP"/>
    </source>
</evidence>
<gene>
    <name evidence="2" type="ORF">Cpa01nite_19670</name>
</gene>
<reference evidence="2" key="1">
    <citation type="submission" date="2021-01" db="EMBL/GenBank/DDBJ databases">
        <title>Whole genome shotgun sequence of Cellulomonas pakistanensis NBRC 110800.</title>
        <authorList>
            <person name="Komaki H."/>
            <person name="Tamura T."/>
        </authorList>
    </citation>
    <scope>NUCLEOTIDE SEQUENCE</scope>
    <source>
        <strain evidence="2">NBRC 110800</strain>
    </source>
</reference>
<feature type="signal peptide" evidence="1">
    <location>
        <begin position="1"/>
        <end position="34"/>
    </location>
</feature>
<name>A0A919PBG3_9CELL</name>
<keyword evidence="3" id="KW-1185">Reference proteome</keyword>
<accession>A0A919PBG3</accession>
<dbReference type="Proteomes" id="UP000642125">
    <property type="component" value="Unassembled WGS sequence"/>
</dbReference>
<dbReference type="AlphaFoldDB" id="A0A919PBG3"/>
<keyword evidence="1" id="KW-0732">Signal</keyword>
<proteinExistence type="predicted"/>
<feature type="chain" id="PRO_5037066793" description="Camelysin metallo-endopeptidase" evidence="1">
    <location>
        <begin position="35"/>
        <end position="217"/>
    </location>
</feature>
<comment type="caution">
    <text evidence="2">The sequence shown here is derived from an EMBL/GenBank/DDBJ whole genome shotgun (WGS) entry which is preliminary data.</text>
</comment>
<sequence>MTTQTHDRKRRRKGLVAWGSLAGVAALLTTAAFTDNAFLNLGGANGIGGADSTYNIQVGATDAEGVFLNDGTWQEADDPIGVPVFLDGAQSLFPGSAAIGVEIPVRNDSAHFTSSLAISLAQLPDAGDAVTDANYLASLRFDVAMPATALAPAATHTGLTYDEVQALALNDLAAEEESVVSLSIRLLSQSESGAAWEDNTLSGKGAFVQAVLDGSSV</sequence>
<organism evidence="2 3">
    <name type="scientific">Cellulomonas pakistanensis</name>
    <dbReference type="NCBI Taxonomy" id="992287"/>
    <lineage>
        <taxon>Bacteria</taxon>
        <taxon>Bacillati</taxon>
        <taxon>Actinomycetota</taxon>
        <taxon>Actinomycetes</taxon>
        <taxon>Micrococcales</taxon>
        <taxon>Cellulomonadaceae</taxon>
        <taxon>Cellulomonas</taxon>
    </lineage>
</organism>
<dbReference type="EMBL" id="BONO01000013">
    <property type="protein sequence ID" value="GIG36586.1"/>
    <property type="molecule type" value="Genomic_DNA"/>
</dbReference>
<dbReference type="RefSeq" id="WP_203668608.1">
    <property type="nucleotide sequence ID" value="NZ_BONO01000013.1"/>
</dbReference>
<evidence type="ECO:0000313" key="2">
    <source>
        <dbReference type="EMBL" id="GIG36586.1"/>
    </source>
</evidence>
<protein>
    <recommendedName>
        <fullName evidence="4">Camelysin metallo-endopeptidase</fullName>
    </recommendedName>
</protein>
<evidence type="ECO:0000313" key="3">
    <source>
        <dbReference type="Proteomes" id="UP000642125"/>
    </source>
</evidence>
<evidence type="ECO:0008006" key="4">
    <source>
        <dbReference type="Google" id="ProtNLM"/>
    </source>
</evidence>